<evidence type="ECO:0008006" key="3">
    <source>
        <dbReference type="Google" id="ProtNLM"/>
    </source>
</evidence>
<dbReference type="Proteomes" id="UP001589605">
    <property type="component" value="Unassembled WGS sequence"/>
</dbReference>
<dbReference type="RefSeq" id="WP_382381636.1">
    <property type="nucleotide sequence ID" value="NZ_JBHMEZ010000003.1"/>
</dbReference>
<organism evidence="1 2">
    <name type="scientific">Formosa undariae</name>
    <dbReference type="NCBI Taxonomy" id="1325436"/>
    <lineage>
        <taxon>Bacteria</taxon>
        <taxon>Pseudomonadati</taxon>
        <taxon>Bacteroidota</taxon>
        <taxon>Flavobacteriia</taxon>
        <taxon>Flavobacteriales</taxon>
        <taxon>Flavobacteriaceae</taxon>
        <taxon>Formosa</taxon>
    </lineage>
</organism>
<sequence length="182" mass="20794">MKNSSFKIKPYLYLIFACVITSCSTLDELTKFDVSYDKSVTIPSITPINFPITINTPEFDTNTESTFSINNTTKSLVDDIKLKEFRLTLTNPSTEDFSFLEILEIYIASEGLEDKKLAWSPTPIENDSNVLYLETTDDDLKEYIFKDSFYLKIKTTTDEVLTEDHEMEISTVFTVDAKILGI</sequence>
<reference evidence="1 2" key="1">
    <citation type="submission" date="2024-09" db="EMBL/GenBank/DDBJ databases">
        <authorList>
            <person name="Sun Q."/>
            <person name="Mori K."/>
        </authorList>
    </citation>
    <scope>NUCLEOTIDE SEQUENCE [LARGE SCALE GENOMIC DNA]</scope>
    <source>
        <strain evidence="1 2">CECT 8286</strain>
    </source>
</reference>
<evidence type="ECO:0000313" key="2">
    <source>
        <dbReference type="Proteomes" id="UP001589605"/>
    </source>
</evidence>
<proteinExistence type="predicted"/>
<dbReference type="PROSITE" id="PS51257">
    <property type="entry name" value="PROKAR_LIPOPROTEIN"/>
    <property type="match status" value="1"/>
</dbReference>
<protein>
    <recommendedName>
        <fullName evidence="3">DUF1735 domain-containing protein</fullName>
    </recommendedName>
</protein>
<gene>
    <name evidence="1" type="ORF">ACFFVB_05105</name>
</gene>
<keyword evidence="2" id="KW-1185">Reference proteome</keyword>
<dbReference type="EMBL" id="JBHMEZ010000003">
    <property type="protein sequence ID" value="MFB9052451.1"/>
    <property type="molecule type" value="Genomic_DNA"/>
</dbReference>
<name>A0ABV5EZ29_9FLAO</name>
<evidence type="ECO:0000313" key="1">
    <source>
        <dbReference type="EMBL" id="MFB9052451.1"/>
    </source>
</evidence>
<comment type="caution">
    <text evidence="1">The sequence shown here is derived from an EMBL/GenBank/DDBJ whole genome shotgun (WGS) entry which is preliminary data.</text>
</comment>
<accession>A0ABV5EZ29</accession>